<feature type="region of interest" description="Disordered" evidence="7">
    <location>
        <begin position="261"/>
        <end position="321"/>
    </location>
</feature>
<dbReference type="InterPro" id="IPR007735">
    <property type="entry name" value="Pecanex_C"/>
</dbReference>
<protein>
    <recommendedName>
        <fullName evidence="6">Pecanex-like protein</fullName>
    </recommendedName>
</protein>
<comment type="caution">
    <text evidence="9">The sequence shown here is derived from an EMBL/GenBank/DDBJ whole genome shotgun (WGS) entry which is preliminary data.</text>
</comment>
<feature type="compositionally biased region" description="Acidic residues" evidence="7">
    <location>
        <begin position="215"/>
        <end position="228"/>
    </location>
</feature>
<dbReference type="Pfam" id="PF05041">
    <property type="entry name" value="Pecanex_C"/>
    <property type="match status" value="1"/>
</dbReference>
<evidence type="ECO:0000256" key="3">
    <source>
        <dbReference type="ARBA" id="ARBA00022692"/>
    </source>
</evidence>
<feature type="transmembrane region" description="Helical" evidence="6">
    <location>
        <begin position="995"/>
        <end position="1019"/>
    </location>
</feature>
<evidence type="ECO:0000256" key="5">
    <source>
        <dbReference type="ARBA" id="ARBA00023136"/>
    </source>
</evidence>
<evidence type="ECO:0000256" key="7">
    <source>
        <dbReference type="SAM" id="MobiDB-lite"/>
    </source>
</evidence>
<feature type="domain" description="Pecanex C-terminal" evidence="8">
    <location>
        <begin position="1747"/>
        <end position="1972"/>
    </location>
</feature>
<feature type="transmembrane region" description="Helical" evidence="6">
    <location>
        <begin position="1389"/>
        <end position="1408"/>
    </location>
</feature>
<feature type="compositionally biased region" description="Polar residues" evidence="7">
    <location>
        <begin position="295"/>
        <end position="307"/>
    </location>
</feature>
<feature type="transmembrane region" description="Helical" evidence="6">
    <location>
        <begin position="937"/>
        <end position="956"/>
    </location>
</feature>
<comment type="subcellular location">
    <subcellularLocation>
        <location evidence="1 6">Membrane</location>
        <topology evidence="1 6">Multi-pass membrane protein</topology>
    </subcellularLocation>
</comment>
<evidence type="ECO:0000256" key="2">
    <source>
        <dbReference type="ARBA" id="ARBA00010170"/>
    </source>
</evidence>
<dbReference type="EMBL" id="JBJQND010000006">
    <property type="protein sequence ID" value="KAL3873552.1"/>
    <property type="molecule type" value="Genomic_DNA"/>
</dbReference>
<feature type="compositionally biased region" description="Low complexity" evidence="7">
    <location>
        <begin position="264"/>
        <end position="276"/>
    </location>
</feature>
<evidence type="ECO:0000256" key="4">
    <source>
        <dbReference type="ARBA" id="ARBA00022989"/>
    </source>
</evidence>
<evidence type="ECO:0000256" key="1">
    <source>
        <dbReference type="ARBA" id="ARBA00004141"/>
    </source>
</evidence>
<feature type="region of interest" description="Disordered" evidence="7">
    <location>
        <begin position="679"/>
        <end position="760"/>
    </location>
</feature>
<reference evidence="9 10" key="1">
    <citation type="submission" date="2024-11" db="EMBL/GenBank/DDBJ databases">
        <title>Chromosome-level genome assembly of the freshwater bivalve Anodonta woodiana.</title>
        <authorList>
            <person name="Chen X."/>
        </authorList>
    </citation>
    <scope>NUCLEOTIDE SEQUENCE [LARGE SCALE GENOMIC DNA]</scope>
    <source>
        <strain evidence="9">MN2024</strain>
        <tissue evidence="9">Gills</tissue>
    </source>
</reference>
<evidence type="ECO:0000256" key="6">
    <source>
        <dbReference type="RuleBase" id="RU367089"/>
    </source>
</evidence>
<comment type="similarity">
    <text evidence="2 6">Belongs to the pecanex family.</text>
</comment>
<organism evidence="9 10">
    <name type="scientific">Sinanodonta woodiana</name>
    <name type="common">Chinese pond mussel</name>
    <name type="synonym">Anodonta woodiana</name>
    <dbReference type="NCBI Taxonomy" id="1069815"/>
    <lineage>
        <taxon>Eukaryota</taxon>
        <taxon>Metazoa</taxon>
        <taxon>Spiralia</taxon>
        <taxon>Lophotrochozoa</taxon>
        <taxon>Mollusca</taxon>
        <taxon>Bivalvia</taxon>
        <taxon>Autobranchia</taxon>
        <taxon>Heteroconchia</taxon>
        <taxon>Palaeoheterodonta</taxon>
        <taxon>Unionida</taxon>
        <taxon>Unionoidea</taxon>
        <taxon>Unionidae</taxon>
        <taxon>Unioninae</taxon>
        <taxon>Sinanodonta</taxon>
    </lineage>
</organism>
<keyword evidence="5 6" id="KW-0472">Membrane</keyword>
<feature type="transmembrane region" description="Helical" evidence="6">
    <location>
        <begin position="1229"/>
        <end position="1248"/>
    </location>
</feature>
<feature type="transmembrane region" description="Helical" evidence="6">
    <location>
        <begin position="1420"/>
        <end position="1439"/>
    </location>
</feature>
<feature type="compositionally biased region" description="Basic residues" evidence="7">
    <location>
        <begin position="727"/>
        <end position="742"/>
    </location>
</feature>
<evidence type="ECO:0000259" key="8">
    <source>
        <dbReference type="Pfam" id="PF05041"/>
    </source>
</evidence>
<feature type="transmembrane region" description="Helical" evidence="6">
    <location>
        <begin position="1260"/>
        <end position="1276"/>
    </location>
</feature>
<dbReference type="PANTHER" id="PTHR12372">
    <property type="entry name" value="PECANEX"/>
    <property type="match status" value="1"/>
</dbReference>
<sequence length="2192" mass="246640">MGSHILDILRQGIWASITGGWFYDPHLSLFCNTFHLYIWLSLLAFPFILHLTVSASVLSWGLYCGIVCLFFVFVKLFNYKLHHMFDTSEVVEEEEDKGGGKNTGDTSEADSRTIEVGNENGVQSIEMVSLARPVTVPAQTSPIIDIINKEQGMTGVEISHSSTTVEQRQDTAKSEKKFTDTDMIRPAPLAELEMDDLIGAVGGSDSRTVKPIPMDQEDEEDTPSDPEDNANLPNSITTKADVEKEPSRYGHPDLVEELANSPTASKCSCDADSSDISPEHIQQKQKKKPRRSKSALESTPSCKSYSEMSLLPRPSLPTRHKMDSIIDKDKGVKIVRPQSEQVISSAKINNTNLEGSITEEEKFEKPIGVVRPRLMTPTKQMEEIKPKYLSADGATVDLPPKKVEVLVERQVLSHSNINLESSQPELESVSLRSSSSDVSGLSLGEVFIDDEIIIEKTKSKLETIRPSSADTARSRAVQQDKDKSERLGSLPVLTYKTESTFSSSKPKDLPLMRVSNFFKKSADVMSASSHSQQSSTVGLDWLFCATDSDSSDTNSFEGHYSITSSTLTNDDSTTIDTTPEHISRYHILPDSENITSASSPSTDELEEMKKQGAIPKHFNRPLPPLPESSVPKKEDTKASSPSSFDLSDPEDIHRKLVEILSQPGGETSEQLKKFLAAMEAKSKDRKKPMSAGTAEDLMEDQDARSSKSATPTEVSALLPSTVDKRPQRIHRHSRRQARKRPHSQQQSMANPAPVWPVPSQPVGQLHVAVSHDDTTDGATHWFQDEKGNWYSYTFGENSAGIALAIGETDENRSWKEDRWSSSSCESDSMVVLESVKTDEDKEEHPSLRFHVNRELDLDLPVSVDRSHGILPSYVRQLLDSGRRFETPTDSDNFDESLKGNAEKSKQFYKFNLISKKFLKIYFDRLALLALLDRNLSVIENIVAVIIAVMVAALGALVLRNNFYYDFSIFVFCFVMAGCQYSLLKSVQPDAASPMHGYNHLIVFSRPFYFCLCCGIMLFLDYNSRVWQPHTVYVYGMPFTSTKALEFARDLLKVFILCFPVLFTIGLLPQVNTYIMYALEQLDVHVFGGNATVSLTSSVYCIIRSLTAVGLLYGVCYVMLIQFGQVKNDPCDNPDNPNFAQTAAFSIFCALLVTVSYHLSRSSGDPSVQWMLLSDKLFNDKKEIKTKEIKKERNEDKEVVQGEKEEEEELIDPLPGKLKKCVSERLQSDLLISVVILILVFAVHVSTVFTSPNLQPLLSDILYYVVASFGFLIHYLIPQLRKEMPWLCCSHPLLKSFERSFFEVQGPAKIMWFEKLYVWLRFIERNGMYPVIILCALTRSVPKILCKFGNYFGPLIIVICGLKLHRFAFSNTPKQHMILAFTVFFFKYDYSWATESFLIDYFFIAILFCKFCDLYLKMKFIITYIAPWQITWGSAFHAFAQPFSVPHSAMLFLQAGVSALFSTPLNPFLGSAIFFTSYIRPVKFWEKDYNTKRVDHSNTRLSHQLERNPGADDNNLNSIFYEHLTRSLQHSLCGDLMLGRWGNAEQGDCFIMASDSLNALVHIIEMGNGLVTFQLRGLEFRGTYCQQREVEAITEGVEENEGFCCCEPGHLPHFLSLNAAFNQRWLAWEVVVTKYVLEGYSISDNSAASMVQVFDFRKVLITYYIKSIIYYTVRSPRLETWLNNPAINEALMSVSDENFVDVDPAFNMHVDEDYDAHLSGISRKSFCNCYLNWIQYCASRRGKSMECTKDSPLVSLCFGLSLLGRRALGTAAHNSASASVEFFLFGLHALFKGDFRITSTRDEWVFADMELLRRVVAPAVRMSLKLHQDHFLCTDEYDDHQVLYDGIGNYEENLVISHEADPAWRNAVLSNTPWLLALRHVFDEGSDEYKVIMLNKKYLTFRIVKVNRECVRGLWAGQQQELIFLRNRNPERGSIQNAKQALRNMINSSCDQPIGYPIYVSPLTTSYSSTNEQLTSVIGGEFILANVRRFVQNVWTRMRQRCGASCASGSSGFTDGDLPYFSCTHQSAANILGSARSCPTSALTNQASDMPLQNLGNRGSLVSTASSIGKPRSLGTLSSLIGESPLQKEISPNTKVMIIDPSLVQDNMNLGRRIDVQWPNEEWRSSGGKNVWNNWYPTMGMIGTLVHRWSPCHREIARRSHLDKPIVLVHISGKYVPILESGVTYCSEAAVVT</sequence>
<feature type="region of interest" description="Disordered" evidence="7">
    <location>
        <begin position="464"/>
        <end position="484"/>
    </location>
</feature>
<dbReference type="GO" id="GO:0016020">
    <property type="term" value="C:membrane"/>
    <property type="evidence" value="ECO:0007669"/>
    <property type="project" value="UniProtKB-SubCell"/>
</dbReference>
<feature type="compositionally biased region" description="Basic and acidic residues" evidence="7">
    <location>
        <begin position="167"/>
        <end position="183"/>
    </location>
</feature>
<feature type="transmembrane region" description="Helical" evidence="6">
    <location>
        <begin position="57"/>
        <end position="77"/>
    </location>
</feature>
<feature type="transmembrane region" description="Helical" evidence="6">
    <location>
        <begin position="1098"/>
        <end position="1119"/>
    </location>
</feature>
<feature type="compositionally biased region" description="Polar residues" evidence="7">
    <location>
        <begin position="592"/>
        <end position="602"/>
    </location>
</feature>
<feature type="region of interest" description="Disordered" evidence="7">
    <location>
        <begin position="200"/>
        <end position="248"/>
    </location>
</feature>
<feature type="compositionally biased region" description="Basic residues" evidence="7">
    <location>
        <begin position="283"/>
        <end position="293"/>
    </location>
</feature>
<feature type="transmembrane region" description="Helical" evidence="6">
    <location>
        <begin position="1347"/>
        <end position="1369"/>
    </location>
</feature>
<evidence type="ECO:0000313" key="9">
    <source>
        <dbReference type="EMBL" id="KAL3873552.1"/>
    </source>
</evidence>
<evidence type="ECO:0000313" key="10">
    <source>
        <dbReference type="Proteomes" id="UP001634394"/>
    </source>
</evidence>
<feature type="transmembrane region" description="Helical" evidence="6">
    <location>
        <begin position="1053"/>
        <end position="1078"/>
    </location>
</feature>
<keyword evidence="4 6" id="KW-1133">Transmembrane helix</keyword>
<feature type="region of interest" description="Disordered" evidence="7">
    <location>
        <begin position="92"/>
        <end position="116"/>
    </location>
</feature>
<feature type="transmembrane region" description="Helical" evidence="6">
    <location>
        <begin position="962"/>
        <end position="983"/>
    </location>
</feature>
<feature type="region of interest" description="Disordered" evidence="7">
    <location>
        <begin position="159"/>
        <end position="186"/>
    </location>
</feature>
<dbReference type="InterPro" id="IPR039797">
    <property type="entry name" value="Pecanex"/>
</dbReference>
<keyword evidence="10" id="KW-1185">Reference proteome</keyword>
<proteinExistence type="inferred from homology"/>
<gene>
    <name evidence="9" type="ORF">ACJMK2_036651</name>
</gene>
<feature type="region of interest" description="Disordered" evidence="7">
    <location>
        <begin position="584"/>
        <end position="650"/>
    </location>
</feature>
<name>A0ABD3WI92_SINWO</name>
<feature type="transmembrane region" description="Helical" evidence="6">
    <location>
        <begin position="34"/>
        <end position="51"/>
    </location>
</feature>
<dbReference type="PANTHER" id="PTHR12372:SF7">
    <property type="entry name" value="PROTEIN PECANEX"/>
    <property type="match status" value="1"/>
</dbReference>
<accession>A0ABD3WI92</accession>
<dbReference type="Proteomes" id="UP001634394">
    <property type="component" value="Unassembled WGS sequence"/>
</dbReference>
<keyword evidence="3 6" id="KW-0812">Transmembrane</keyword>